<reference evidence="5 6" key="1">
    <citation type="journal article" date="2012" name="Stand. Genomic Sci.">
        <title>Complete genome sequencing and analysis of Saprospira grandis str. Lewin, a predatory marine bacterium.</title>
        <authorList>
            <person name="Saw J.H."/>
            <person name="Yuryev A."/>
            <person name="Kanbe M."/>
            <person name="Hou S."/>
            <person name="Young A.G."/>
            <person name="Aizawa S."/>
            <person name="Alam M."/>
        </authorList>
    </citation>
    <scope>NUCLEOTIDE SEQUENCE [LARGE SCALE GENOMIC DNA]</scope>
    <source>
        <strain evidence="5 6">Lewin</strain>
    </source>
</reference>
<dbReference type="RefSeq" id="WP_015693443.1">
    <property type="nucleotide sequence ID" value="NC_016940.1"/>
</dbReference>
<feature type="domain" description="Pseudouridine synthase RsuA/RluA-like" evidence="4">
    <location>
        <begin position="15"/>
        <end position="162"/>
    </location>
</feature>
<dbReference type="SUPFAM" id="SSF55120">
    <property type="entry name" value="Pseudouridine synthase"/>
    <property type="match status" value="1"/>
</dbReference>
<comment type="catalytic activity">
    <reaction evidence="3">
        <text>a uridine in RNA = a pseudouridine in RNA</text>
        <dbReference type="Rhea" id="RHEA:48348"/>
        <dbReference type="Rhea" id="RHEA-COMP:12068"/>
        <dbReference type="Rhea" id="RHEA-COMP:12069"/>
        <dbReference type="ChEBI" id="CHEBI:65314"/>
        <dbReference type="ChEBI" id="CHEBI:65315"/>
    </reaction>
</comment>
<dbReference type="InterPro" id="IPR020103">
    <property type="entry name" value="PsdUridine_synth_cat_dom_sf"/>
</dbReference>
<dbReference type="PANTHER" id="PTHR21600">
    <property type="entry name" value="MITOCHONDRIAL RNA PSEUDOURIDINE SYNTHASE"/>
    <property type="match status" value="1"/>
</dbReference>
<dbReference type="GO" id="GO:0140098">
    <property type="term" value="F:catalytic activity, acting on RNA"/>
    <property type="evidence" value="ECO:0007669"/>
    <property type="project" value="UniProtKB-ARBA"/>
</dbReference>
<dbReference type="Gene3D" id="3.30.2350.10">
    <property type="entry name" value="Pseudouridine synthase"/>
    <property type="match status" value="1"/>
</dbReference>
<keyword evidence="6" id="KW-1185">Reference proteome</keyword>
<dbReference type="PANTHER" id="PTHR21600:SF87">
    <property type="entry name" value="RNA PSEUDOURIDYLATE SYNTHASE DOMAIN-CONTAINING PROTEIN 1"/>
    <property type="match status" value="1"/>
</dbReference>
<feature type="active site" evidence="2">
    <location>
        <position position="58"/>
    </location>
</feature>
<evidence type="ECO:0000256" key="3">
    <source>
        <dbReference type="RuleBase" id="RU362028"/>
    </source>
</evidence>
<gene>
    <name evidence="5" type="primary">rluD</name>
    <name evidence="5" type="ordered locus">SGRA_3116</name>
</gene>
<evidence type="ECO:0000313" key="5">
    <source>
        <dbReference type="EMBL" id="AFC25844.1"/>
    </source>
</evidence>
<dbReference type="OrthoDB" id="9807829at2"/>
<dbReference type="GO" id="GO:0000455">
    <property type="term" value="P:enzyme-directed rRNA pseudouridine synthesis"/>
    <property type="evidence" value="ECO:0007669"/>
    <property type="project" value="TreeGrafter"/>
</dbReference>
<evidence type="ECO:0000259" key="4">
    <source>
        <dbReference type="Pfam" id="PF00849"/>
    </source>
</evidence>
<dbReference type="eggNOG" id="COG0564">
    <property type="taxonomic scope" value="Bacteria"/>
</dbReference>
<organism evidence="5 6">
    <name type="scientific">Saprospira grandis (strain Lewin)</name>
    <dbReference type="NCBI Taxonomy" id="984262"/>
    <lineage>
        <taxon>Bacteria</taxon>
        <taxon>Pseudomonadati</taxon>
        <taxon>Bacteroidota</taxon>
        <taxon>Saprospiria</taxon>
        <taxon>Saprospirales</taxon>
        <taxon>Saprospiraceae</taxon>
        <taxon>Saprospira</taxon>
    </lineage>
</organism>
<dbReference type="STRING" id="984262.SGRA_3116"/>
<dbReference type="InterPro" id="IPR006225">
    <property type="entry name" value="PsdUridine_synth_RluC/D"/>
</dbReference>
<proteinExistence type="inferred from homology"/>
<dbReference type="InterPro" id="IPR006145">
    <property type="entry name" value="PsdUridine_synth_RsuA/RluA"/>
</dbReference>
<accession>H6KZR8</accession>
<dbReference type="AlphaFoldDB" id="H6KZR8"/>
<dbReference type="HOGENOM" id="CLU_016902_11_3_10"/>
<dbReference type="EC" id="5.4.99.-" evidence="3"/>
<dbReference type="KEGG" id="sgn:SGRA_3116"/>
<evidence type="ECO:0000313" key="6">
    <source>
        <dbReference type="Proteomes" id="UP000007519"/>
    </source>
</evidence>
<dbReference type="Proteomes" id="UP000007519">
    <property type="component" value="Chromosome"/>
</dbReference>
<dbReference type="Pfam" id="PF00849">
    <property type="entry name" value="PseudoU_synth_2"/>
    <property type="match status" value="1"/>
</dbReference>
<comment type="similarity">
    <text evidence="1 3">Belongs to the pseudouridine synthase RluA family.</text>
</comment>
<dbReference type="GO" id="GO:0009982">
    <property type="term" value="F:pseudouridine synthase activity"/>
    <property type="evidence" value="ECO:0007669"/>
    <property type="project" value="InterPro"/>
</dbReference>
<dbReference type="NCBIfam" id="TIGR00005">
    <property type="entry name" value="rluA_subfam"/>
    <property type="match status" value="1"/>
</dbReference>
<dbReference type="InterPro" id="IPR050188">
    <property type="entry name" value="RluA_PseudoU_synthase"/>
</dbReference>
<evidence type="ECO:0000256" key="1">
    <source>
        <dbReference type="ARBA" id="ARBA00010876"/>
    </source>
</evidence>
<sequence length="245" mass="27796">MAKKANYQLIAETKDFIIVNKAAGLLSIPDRFRPDEVPNLYHMLKADFGEIYIVHRLDKDTSGIICFARTAEAHKNLSLQFEERKTKKTYWALVLGQPYPEEGRIDAPIAKHPTIAGRMAVARKGKPSITDYSTLESFKQHSLLACDILTGRTHQIRLHLKHLGHSLVVDPSYGGQDQFFLSEIKGRKYRSAKYAEERPLLKRVPLHAYQLQIADPSSGESLSFQAEPPKDMRATLSQLRKWAKA</sequence>
<protein>
    <recommendedName>
        <fullName evidence="3">Pseudouridine synthase</fullName>
        <ecNumber evidence="3">5.4.99.-</ecNumber>
    </recommendedName>
</protein>
<dbReference type="EMBL" id="CP002831">
    <property type="protein sequence ID" value="AFC25844.1"/>
    <property type="molecule type" value="Genomic_DNA"/>
</dbReference>
<comment type="function">
    <text evidence="3">Responsible for synthesis of pseudouridine from uracil.</text>
</comment>
<keyword evidence="3 5" id="KW-0413">Isomerase</keyword>
<evidence type="ECO:0000256" key="2">
    <source>
        <dbReference type="PIRSR" id="PIRSR606225-1"/>
    </source>
</evidence>
<name>H6KZR8_SAPGL</name>
<dbReference type="GO" id="GO:0003723">
    <property type="term" value="F:RNA binding"/>
    <property type="evidence" value="ECO:0007669"/>
    <property type="project" value="InterPro"/>
</dbReference>
<dbReference type="CDD" id="cd02869">
    <property type="entry name" value="PseudoU_synth_RluA_like"/>
    <property type="match status" value="1"/>
</dbReference>